<comment type="caution">
    <text evidence="2">The sequence shown here is derived from an EMBL/GenBank/DDBJ whole genome shotgun (WGS) entry which is preliminary data.</text>
</comment>
<dbReference type="InterPro" id="IPR011037">
    <property type="entry name" value="Pyrv_Knase-like_insert_dom_sf"/>
</dbReference>
<gene>
    <name evidence="2" type="ORF">OCV88_00040</name>
</gene>
<evidence type="ECO:0000313" key="3">
    <source>
        <dbReference type="Proteomes" id="UP001652442"/>
    </source>
</evidence>
<proteinExistence type="predicted"/>
<protein>
    <submittedName>
        <fullName evidence="2">MOSC domain-containing protein</fullName>
    </submittedName>
</protein>
<dbReference type="RefSeq" id="WP_158423614.1">
    <property type="nucleotide sequence ID" value="NZ_JAOQJQ010000001.1"/>
</dbReference>
<dbReference type="SUPFAM" id="SSF50800">
    <property type="entry name" value="PK beta-barrel domain-like"/>
    <property type="match status" value="1"/>
</dbReference>
<dbReference type="PROSITE" id="PS51340">
    <property type="entry name" value="MOSC"/>
    <property type="match status" value="1"/>
</dbReference>
<feature type="domain" description="MOSC" evidence="1">
    <location>
        <begin position="20"/>
        <end position="145"/>
    </location>
</feature>
<dbReference type="InterPro" id="IPR052716">
    <property type="entry name" value="MOSC_domain"/>
</dbReference>
<dbReference type="Pfam" id="PF03473">
    <property type="entry name" value="MOSC"/>
    <property type="match status" value="1"/>
</dbReference>
<name>A0ABT2TFQ0_9FIRM</name>
<sequence>MSNCTVHSICIAQERGQLKKEIEQANIIENTGIEGDGHCGDWGRQVTCLNWESVLKSNQEHGLSMGPGDFAENICIEHMDDLNLQEGDRFLLGSSAVLEVTQIGKPDHPSVVTRTFGVTLLPYEGRFCKVVKGGVVKPGDSVIKL</sequence>
<accession>A0ABT2TFQ0</accession>
<evidence type="ECO:0000259" key="1">
    <source>
        <dbReference type="PROSITE" id="PS51340"/>
    </source>
</evidence>
<reference evidence="2 3" key="1">
    <citation type="journal article" date="2021" name="ISME Commun">
        <title>Automated analysis of genomic sequences facilitates high-throughput and comprehensive description of bacteria.</title>
        <authorList>
            <person name="Hitch T.C.A."/>
        </authorList>
    </citation>
    <scope>NUCLEOTIDE SEQUENCE [LARGE SCALE GENOMIC DNA]</scope>
    <source>
        <strain evidence="2 3">Sanger_109</strain>
    </source>
</reference>
<keyword evidence="3" id="KW-1185">Reference proteome</keyword>
<organism evidence="2 3">
    <name type="scientific">Brotonthovivens ammoniilytica</name>
    <dbReference type="NCBI Taxonomy" id="2981725"/>
    <lineage>
        <taxon>Bacteria</taxon>
        <taxon>Bacillati</taxon>
        <taxon>Bacillota</taxon>
        <taxon>Clostridia</taxon>
        <taxon>Lachnospirales</taxon>
        <taxon>Lachnospiraceae</taxon>
        <taxon>Brotonthovivens</taxon>
    </lineage>
</organism>
<evidence type="ECO:0000313" key="2">
    <source>
        <dbReference type="EMBL" id="MCU6760721.1"/>
    </source>
</evidence>
<dbReference type="Gene3D" id="2.40.33.20">
    <property type="entry name" value="PK beta-barrel domain-like"/>
    <property type="match status" value="1"/>
</dbReference>
<dbReference type="InterPro" id="IPR005302">
    <property type="entry name" value="MoCF_Sase_C"/>
</dbReference>
<dbReference type="PANTHER" id="PTHR36930:SF1">
    <property type="entry name" value="MOSC DOMAIN-CONTAINING PROTEIN"/>
    <property type="match status" value="1"/>
</dbReference>
<dbReference type="PANTHER" id="PTHR36930">
    <property type="entry name" value="METAL-SULFUR CLUSTER BIOSYNTHESIS PROTEINS YUAD-RELATED"/>
    <property type="match status" value="1"/>
</dbReference>
<dbReference type="Proteomes" id="UP001652442">
    <property type="component" value="Unassembled WGS sequence"/>
</dbReference>
<dbReference type="EMBL" id="JAOQJQ010000001">
    <property type="protein sequence ID" value="MCU6760721.1"/>
    <property type="molecule type" value="Genomic_DNA"/>
</dbReference>